<keyword evidence="4" id="KW-0963">Cytoplasm</keyword>
<dbReference type="Gene3D" id="3.40.50.300">
    <property type="entry name" value="P-loop containing nucleotide triphosphate hydrolases"/>
    <property type="match status" value="1"/>
</dbReference>
<dbReference type="PANTHER" id="PTHR33540:SF2">
    <property type="entry name" value="TRNA THREONYLCARBAMOYLADENOSINE BIOSYNTHESIS PROTEIN TSAE"/>
    <property type="match status" value="1"/>
</dbReference>
<dbReference type="GO" id="GO:0005524">
    <property type="term" value="F:ATP binding"/>
    <property type="evidence" value="ECO:0007669"/>
    <property type="project" value="UniProtKB-KW"/>
</dbReference>
<dbReference type="EMBL" id="JAFLCK010000050">
    <property type="protein sequence ID" value="MBN8662715.1"/>
    <property type="molecule type" value="Genomic_DNA"/>
</dbReference>
<dbReference type="Pfam" id="PF02367">
    <property type="entry name" value="TsaE"/>
    <property type="match status" value="1"/>
</dbReference>
<dbReference type="SUPFAM" id="SSF52540">
    <property type="entry name" value="P-loop containing nucleoside triphosphate hydrolases"/>
    <property type="match status" value="1"/>
</dbReference>
<evidence type="ECO:0000256" key="8">
    <source>
        <dbReference type="ARBA" id="ARBA00022840"/>
    </source>
</evidence>
<comment type="similarity">
    <text evidence="2">Belongs to the TsaE family.</text>
</comment>
<dbReference type="NCBIfam" id="TIGR00150">
    <property type="entry name" value="T6A_YjeE"/>
    <property type="match status" value="1"/>
</dbReference>
<evidence type="ECO:0000313" key="12">
    <source>
        <dbReference type="Proteomes" id="UP000664277"/>
    </source>
</evidence>
<evidence type="ECO:0000256" key="2">
    <source>
        <dbReference type="ARBA" id="ARBA00007599"/>
    </source>
</evidence>
<evidence type="ECO:0000256" key="9">
    <source>
        <dbReference type="ARBA" id="ARBA00022842"/>
    </source>
</evidence>
<keyword evidence="9" id="KW-0460">Magnesium</keyword>
<evidence type="ECO:0000313" key="11">
    <source>
        <dbReference type="EMBL" id="MBN8662715.1"/>
    </source>
</evidence>
<dbReference type="GO" id="GO:0005737">
    <property type="term" value="C:cytoplasm"/>
    <property type="evidence" value="ECO:0007669"/>
    <property type="project" value="UniProtKB-SubCell"/>
</dbReference>
<evidence type="ECO:0000256" key="5">
    <source>
        <dbReference type="ARBA" id="ARBA00022694"/>
    </source>
</evidence>
<evidence type="ECO:0000256" key="1">
    <source>
        <dbReference type="ARBA" id="ARBA00004496"/>
    </source>
</evidence>
<evidence type="ECO:0000256" key="10">
    <source>
        <dbReference type="ARBA" id="ARBA00032441"/>
    </source>
</evidence>
<evidence type="ECO:0000256" key="4">
    <source>
        <dbReference type="ARBA" id="ARBA00022490"/>
    </source>
</evidence>
<comment type="subcellular location">
    <subcellularLocation>
        <location evidence="1">Cytoplasm</location>
    </subcellularLocation>
</comment>
<keyword evidence="5" id="KW-0819">tRNA processing</keyword>
<keyword evidence="6" id="KW-0479">Metal-binding</keyword>
<protein>
    <recommendedName>
        <fullName evidence="3">tRNA threonylcarbamoyladenosine biosynthesis protein TsaE</fullName>
    </recommendedName>
    <alternativeName>
        <fullName evidence="10">t(6)A37 threonylcarbamoyladenosine biosynthesis protein TsaE</fullName>
    </alternativeName>
</protein>
<name>A0A8J7PPH4_9BACT</name>
<dbReference type="AlphaFoldDB" id="A0A8J7PPH4"/>
<sequence length="208" mass="22720">MAFALANLEETLQFGRSMAEVLCQCRFSEGLIIGLNGPLGAGKTALVKSVGAALGVKEMISSPTFTMLNEYHSGRLPLYHLDLYRAREDAASSLDFLAMELDELLAEKNADGFYPVAFIEWSSYFEVNGEPYLGGADGRDHLSIEISFSKAYIKEYRQAGEDRQELADVASVASIAEGRIFDLKSHGEDSRLLLGALEKAEAGKLINL</sequence>
<evidence type="ECO:0000256" key="7">
    <source>
        <dbReference type="ARBA" id="ARBA00022741"/>
    </source>
</evidence>
<dbReference type="PANTHER" id="PTHR33540">
    <property type="entry name" value="TRNA THREONYLCARBAMOYLADENOSINE BIOSYNTHESIS PROTEIN TSAE"/>
    <property type="match status" value="1"/>
</dbReference>
<evidence type="ECO:0000256" key="6">
    <source>
        <dbReference type="ARBA" id="ARBA00022723"/>
    </source>
</evidence>
<keyword evidence="7" id="KW-0547">Nucleotide-binding</keyword>
<evidence type="ECO:0000256" key="3">
    <source>
        <dbReference type="ARBA" id="ARBA00019010"/>
    </source>
</evidence>
<organism evidence="11 12">
    <name type="scientific">Candidatus Obscuribacter phosphatis</name>
    <dbReference type="NCBI Taxonomy" id="1906157"/>
    <lineage>
        <taxon>Bacteria</taxon>
        <taxon>Bacillati</taxon>
        <taxon>Candidatus Melainabacteria</taxon>
        <taxon>Candidatus Obscuribacterales</taxon>
        <taxon>Candidatus Obscuribacteraceae</taxon>
        <taxon>Candidatus Obscuribacter</taxon>
    </lineage>
</organism>
<dbReference type="GO" id="GO:0046872">
    <property type="term" value="F:metal ion binding"/>
    <property type="evidence" value="ECO:0007669"/>
    <property type="project" value="UniProtKB-KW"/>
</dbReference>
<comment type="caution">
    <text evidence="11">The sequence shown here is derived from an EMBL/GenBank/DDBJ whole genome shotgun (WGS) entry which is preliminary data.</text>
</comment>
<dbReference type="GO" id="GO:0002949">
    <property type="term" value="P:tRNA threonylcarbamoyladenosine modification"/>
    <property type="evidence" value="ECO:0007669"/>
    <property type="project" value="InterPro"/>
</dbReference>
<accession>A0A8J7PPH4</accession>
<dbReference type="InterPro" id="IPR003442">
    <property type="entry name" value="T6A_TsaE"/>
</dbReference>
<dbReference type="InterPro" id="IPR027417">
    <property type="entry name" value="P-loop_NTPase"/>
</dbReference>
<reference evidence="11" key="1">
    <citation type="submission" date="2021-02" db="EMBL/GenBank/DDBJ databases">
        <title>Genome-Resolved Metagenomics of a Microbial Community Performing Photosynthetic Biological Nutrient Removal.</title>
        <authorList>
            <person name="Mcdaniel E.A."/>
        </authorList>
    </citation>
    <scope>NUCLEOTIDE SEQUENCE</scope>
    <source>
        <strain evidence="11">UWPOB_OBS1</strain>
    </source>
</reference>
<proteinExistence type="inferred from homology"/>
<keyword evidence="8" id="KW-0067">ATP-binding</keyword>
<gene>
    <name evidence="11" type="primary">tsaE</name>
    <name evidence="11" type="ORF">J0M35_20270</name>
</gene>
<dbReference type="Proteomes" id="UP000664277">
    <property type="component" value="Unassembled WGS sequence"/>
</dbReference>